<dbReference type="Pfam" id="PF07714">
    <property type="entry name" value="PK_Tyr_Ser-Thr"/>
    <property type="match status" value="1"/>
</dbReference>
<reference evidence="10 11" key="1">
    <citation type="journal article" date="2018" name="Plant J.">
        <title>Genome sequences of Chlorella sorokiniana UTEX 1602 and Micractinium conductrix SAG 241.80: implications to maltose excretion by a green alga.</title>
        <authorList>
            <person name="Arriola M.B."/>
            <person name="Velmurugan N."/>
            <person name="Zhang Y."/>
            <person name="Plunkett M.H."/>
            <person name="Hondzo H."/>
            <person name="Barney B.M."/>
        </authorList>
    </citation>
    <scope>NUCLEOTIDE SEQUENCE [LARGE SCALE GENOMIC DNA]</scope>
    <source>
        <strain evidence="11">UTEX 1602</strain>
    </source>
</reference>
<evidence type="ECO:0000256" key="6">
    <source>
        <dbReference type="PROSITE-ProRule" id="PRU10141"/>
    </source>
</evidence>
<dbReference type="STRING" id="3076.A0A2P6TFC5"/>
<evidence type="ECO:0000313" key="11">
    <source>
        <dbReference type="Proteomes" id="UP000239899"/>
    </source>
</evidence>
<dbReference type="EMBL" id="LHPG02000019">
    <property type="protein sequence ID" value="PRW32673.1"/>
    <property type="molecule type" value="Genomic_DNA"/>
</dbReference>
<dbReference type="CDD" id="cd10527">
    <property type="entry name" value="SET_LSMT"/>
    <property type="match status" value="1"/>
</dbReference>
<dbReference type="SUPFAM" id="SSF82199">
    <property type="entry name" value="SET domain"/>
    <property type="match status" value="1"/>
</dbReference>
<evidence type="ECO:0000259" key="9">
    <source>
        <dbReference type="PROSITE" id="PS50280"/>
    </source>
</evidence>
<feature type="compositionally biased region" description="Low complexity" evidence="7">
    <location>
        <begin position="803"/>
        <end position="820"/>
    </location>
</feature>
<dbReference type="InterPro" id="IPR040031">
    <property type="entry name" value="Codanin-1"/>
</dbReference>
<dbReference type="InterPro" id="IPR001245">
    <property type="entry name" value="Ser-Thr/Tyr_kinase_cat_dom"/>
</dbReference>
<feature type="region of interest" description="Disordered" evidence="7">
    <location>
        <begin position="2505"/>
        <end position="2526"/>
    </location>
</feature>
<proteinExistence type="predicted"/>
<keyword evidence="1" id="KW-0723">Serine/threonine-protein kinase</keyword>
<accession>A0A2P6TFC5</accession>
<dbReference type="PROSITE" id="PS50011">
    <property type="entry name" value="PROTEIN_KINASE_DOM"/>
    <property type="match status" value="1"/>
</dbReference>
<dbReference type="Gene3D" id="3.90.1410.10">
    <property type="entry name" value="set domain protein methyltransferase, domain 1"/>
    <property type="match status" value="1"/>
</dbReference>
<dbReference type="PROSITE" id="PS50280">
    <property type="entry name" value="SET"/>
    <property type="match status" value="1"/>
</dbReference>
<dbReference type="OrthoDB" id="515941at2759"/>
<dbReference type="CDD" id="cd13999">
    <property type="entry name" value="STKc_MAP3K-like"/>
    <property type="match status" value="1"/>
</dbReference>
<dbReference type="InterPro" id="IPR008271">
    <property type="entry name" value="Ser/Thr_kinase_AS"/>
</dbReference>
<feature type="domain" description="SET" evidence="9">
    <location>
        <begin position="2148"/>
        <end position="2356"/>
    </location>
</feature>
<feature type="compositionally biased region" description="Basic and acidic residues" evidence="7">
    <location>
        <begin position="176"/>
        <end position="190"/>
    </location>
</feature>
<dbReference type="PROSITE" id="PS00108">
    <property type="entry name" value="PROTEIN_KINASE_ST"/>
    <property type="match status" value="1"/>
</dbReference>
<feature type="binding site" evidence="6">
    <location>
        <position position="1837"/>
    </location>
    <ligand>
        <name>ATP</name>
        <dbReference type="ChEBI" id="CHEBI:30616"/>
    </ligand>
</feature>
<keyword evidence="4" id="KW-0418">Kinase</keyword>
<dbReference type="InterPro" id="IPR046341">
    <property type="entry name" value="SET_dom_sf"/>
</dbReference>
<feature type="region of interest" description="Disordered" evidence="7">
    <location>
        <begin position="1616"/>
        <end position="1649"/>
    </location>
</feature>
<dbReference type="PANTHER" id="PTHR28678">
    <property type="entry name" value="CODANIN-1"/>
    <property type="match status" value="1"/>
</dbReference>
<dbReference type="Pfam" id="PF00856">
    <property type="entry name" value="SET"/>
    <property type="match status" value="1"/>
</dbReference>
<evidence type="ECO:0000256" key="4">
    <source>
        <dbReference type="ARBA" id="ARBA00022777"/>
    </source>
</evidence>
<dbReference type="GO" id="GO:0005634">
    <property type="term" value="C:nucleus"/>
    <property type="evidence" value="ECO:0007669"/>
    <property type="project" value="TreeGrafter"/>
</dbReference>
<feature type="compositionally biased region" description="Basic and acidic residues" evidence="7">
    <location>
        <begin position="2515"/>
        <end position="2526"/>
    </location>
</feature>
<name>A0A2P6TFC5_CHLSO</name>
<feature type="region of interest" description="Disordered" evidence="7">
    <location>
        <begin position="966"/>
        <end position="986"/>
    </location>
</feature>
<dbReference type="PROSITE" id="PS00107">
    <property type="entry name" value="PROTEIN_KINASE_ATP"/>
    <property type="match status" value="1"/>
</dbReference>
<evidence type="ECO:0000313" key="10">
    <source>
        <dbReference type="EMBL" id="PRW32673.1"/>
    </source>
</evidence>
<dbReference type="SUPFAM" id="SSF56112">
    <property type="entry name" value="Protein kinase-like (PK-like)"/>
    <property type="match status" value="1"/>
</dbReference>
<dbReference type="InterPro" id="IPR011009">
    <property type="entry name" value="Kinase-like_dom_sf"/>
</dbReference>
<protein>
    <submittedName>
        <fullName evidence="10">Serine threonine-kinase CTR1</fullName>
    </submittedName>
</protein>
<gene>
    <name evidence="10" type="ORF">C2E21_8307</name>
</gene>
<keyword evidence="5 6" id="KW-0067">ATP-binding</keyword>
<comment type="caution">
    <text evidence="10">The sequence shown here is derived from an EMBL/GenBank/DDBJ whole genome shotgun (WGS) entry which is preliminary data.</text>
</comment>
<evidence type="ECO:0000256" key="5">
    <source>
        <dbReference type="ARBA" id="ARBA00022840"/>
    </source>
</evidence>
<feature type="compositionally biased region" description="Gly residues" evidence="7">
    <location>
        <begin position="364"/>
        <end position="380"/>
    </location>
</feature>
<evidence type="ECO:0000256" key="2">
    <source>
        <dbReference type="ARBA" id="ARBA00022679"/>
    </source>
</evidence>
<dbReference type="GO" id="GO:0006325">
    <property type="term" value="P:chromatin organization"/>
    <property type="evidence" value="ECO:0007669"/>
    <property type="project" value="TreeGrafter"/>
</dbReference>
<sequence length="2526" mass="264532">MTISPRLQQQPPPAAAGGRVQPGAAPPSRHPPAHRAMRASRVGGGVPLCLPSAISLSAELDLLLNLLAVPATVRIEPALVPLTRLWSGDLAQRYACCVLQGAGSLVRGLGPQLLGDLEGLPLVRAAFPRLHGEMQAALLHFAATQLHTEKAYRRVCPSGGGGILSSLQGLSVSTSDGRRTRSQEEQRRISNRESCRDEWFNLMREAAAQTHSFAARQLGRLAAGASDRLSDSGRTATTAAGGDEASLLHLMQHAATDLLRRLRPDNFAAFAELFTAAVLQAAATGETLLDEELSSLARKNVGRFHSLNQRLQAQGAAGPSRGGAARRQSNQPLTATGFGRSSSSSAGLQGRLGGGAGRQQAPARGGGGRGAGGAGGGAAGGPDEAAAEALRLVAEFPRPQRLYVLFLEAADSHRLNSHLVRCMTGKLRALTAGEHAGGGLSERMAAVSTLATFLSYLAFSRGGAFAGSGDDSDPSSSSGSSSSAAYDGSHPVDAAAALEAALAAPDGAPLAWTVPWVLRYLWFLKWDPEAAQAPYFRRLLRRLAALHGAPELRPAQQQFSLAAFCLRSVLDDFAERMGPDLMPTFTLGSSYSEGRDGEGASAAGAGALTSSSGASDSSSAAAAAVAAEGCSAAGSSGGGGSSSGALAGLAAVDGLLDSRFLNLCCPTLDHARQLFSASGGSSTAGGQRAEQARLVKKIRPTAPSGTAAARAALAAAPSMAAAQPDGGRDLLKLQLQRAFLEQYSTDEHKVKLRDVVDYVSDILAYNSATSAAGALLPAAGDAIAEQLKEAAAAAQGEGHHEQQGQQAQQQQAQQAQQAQQGVDPSTRLYLEAVTEQLIAKHTTEVLQQAREAAEQQIRSGAVQAMAALSSPELGPAVIGTAAAVVAELAAAAAEQRLRAHVPSAVRRAATDQLQQVTQAAASRSLLEGSNDGSLAPAERVAVAWGAYENDTAFCQTWDAAATGNWVNDTASGPHAQPQARQRPSDDAFAAATQQLCSASPSTALGLFTQAVGQGGSNASSMLMAVSLGECPNNQTMPVSLSDFSKVPELHSAATVLRYIDGFVGACTDLGFSACVTVAALNGTSNATVLVDQEQRWAGQEAVRPRPSWPTVKPPAGFNSTEETWALGVQAQCVDYNTTTGKRHNGTLYVEREVWDVGVARLVEEKGAEICRLGSEAVPLLLAAFRAGGADAKLALAGVQQAGLNNDSCNAIAFGAFEAAVKLNSNSSVANLTDYRLVRDNIIAAAEEIGLAACVTSVYTNGSAAAVEQRHAGVASQPDAPAAPSTPSDGYTGNGKLALPDYPGGQTMQLYFDVKPTVQCKVWDSKTLTFVPEGDPKEANEYLNLPDEAAYQELGRTVCMLGASAAPLLEERFYAGGDAAVLALAALTQTTCSDASAKQAAVDAFWNSTSVWNATNTMRLVQNVVQAAHEIGLPACFTAVVLNRTGGVVDQEMRWTEGRLPAGDVRTMWKSGEQPQQCSEWDGAAGDFVNGSGPAWPAGSGAKPTWSEIKDFADRMCPLKGGAAPMLLAALDAGGKQAAVAVAALKSYGACVDDQARQDAFDALTNSPQLSNQTVVMRYVHRYIQACGDNGIACCTTVAVVDPTAKQALYTKQVHTSNSTAAGGGGTGGPQPTPSPVGPPPQPEPDGGGVSAGAVAGAVVGVLAALACGAGLVVWLRRRRKQQVAASTAAAATTDPKLNSRAGVASTQGGAASGLYDLDEDAAAAEALATVPTKPSGSTPASLASLLQSLEEMEGGGAAYSASAEDAYLLSYVTSLASQPGGFTDDSPAKLRRASSAAQQLRPWEVDFRDVRLLRCVGAGSFGRVFLGEWHQTAVAVKLLLRGGGQAAAGIGSLGDARQVLELPPQVLQKLDEEAGLLASLRHNNVVNFYGVCHSPPCIITEFCERGSLADLLARGRQDPAAAAALPWPRRLSMALDAARGMLYLHSRPVPVLHRDLKSPNLLVDAHFRAKVTDLNLSRLLGDTQHTTAAAVLNPRWLPPEIMRGGRASKAADVFAYGVVLWELLTWQLPWSHEQDPWRIVSSVLAGERLEVPTADRLPGMPAGGPPEGLDEYIALLRRCWAQDPEQRPAYGDIIPELRALLLRAGGGAGADGGTSSGGATAAAWPAADDPSAAAELARWLQQRGGELPGFALRQDCPTCLRGVAASKALQEGDLIIAVPQEAVLQMGPAEGAYPSDMARRWLAAMHNDPTHNATWSLYWATQPGPDDIITLELMTREQLDMLQCKELVEQARMQQDVTEQIYRGTWPDRPEQPFWEVVPQDRVSMETFKYVAHLYGTRAFGWMDAMGNHTGILVPVIELINHADDPNAQRSYNGTHVLVLALRDIEEGEEITINYQPGVIHRPDLSLYIYGFVIPREQPLLASVDLPGFNPWDAFQQTPLNDSAHAAGGEHATAAEYERLAARLAALPTSEAADQALLDSGKIADWRERMILQWRIMRKRALGQTLERLAAALGLEGSPVAAAAEAVAEEPAGEDDAAAADVEQLAGGTPAAYDTIEHEETPHEEL</sequence>
<evidence type="ECO:0000256" key="1">
    <source>
        <dbReference type="ARBA" id="ARBA00022527"/>
    </source>
</evidence>
<feature type="region of interest" description="Disordered" evidence="7">
    <location>
        <begin position="167"/>
        <end position="190"/>
    </location>
</feature>
<evidence type="ECO:0000256" key="3">
    <source>
        <dbReference type="ARBA" id="ARBA00022741"/>
    </source>
</evidence>
<organism evidence="10 11">
    <name type="scientific">Chlorella sorokiniana</name>
    <name type="common">Freshwater green alga</name>
    <dbReference type="NCBI Taxonomy" id="3076"/>
    <lineage>
        <taxon>Eukaryota</taxon>
        <taxon>Viridiplantae</taxon>
        <taxon>Chlorophyta</taxon>
        <taxon>core chlorophytes</taxon>
        <taxon>Trebouxiophyceae</taxon>
        <taxon>Chlorellales</taxon>
        <taxon>Chlorellaceae</taxon>
        <taxon>Chlorella clade</taxon>
        <taxon>Chlorella</taxon>
    </lineage>
</organism>
<keyword evidence="11" id="KW-1185">Reference proteome</keyword>
<dbReference type="InterPro" id="IPR000719">
    <property type="entry name" value="Prot_kinase_dom"/>
</dbReference>
<evidence type="ECO:0000256" key="7">
    <source>
        <dbReference type="SAM" id="MobiDB-lite"/>
    </source>
</evidence>
<feature type="compositionally biased region" description="Pro residues" evidence="7">
    <location>
        <begin position="1630"/>
        <end position="1643"/>
    </location>
</feature>
<dbReference type="InterPro" id="IPR028171">
    <property type="entry name" value="Codanin-1_C"/>
</dbReference>
<keyword evidence="2" id="KW-0808">Transferase</keyword>
<feature type="region of interest" description="Disordered" evidence="7">
    <location>
        <begin position="1269"/>
        <end position="1297"/>
    </location>
</feature>
<feature type="region of interest" description="Disordered" evidence="7">
    <location>
        <begin position="1"/>
        <end position="35"/>
    </location>
</feature>
<dbReference type="InterPro" id="IPR001214">
    <property type="entry name" value="SET_dom"/>
</dbReference>
<dbReference type="Pfam" id="PF15296">
    <property type="entry name" value="Codanin-1_C"/>
    <property type="match status" value="1"/>
</dbReference>
<feature type="compositionally biased region" description="Low complexity" evidence="7">
    <location>
        <begin position="1274"/>
        <end position="1287"/>
    </location>
</feature>
<evidence type="ECO:0000259" key="8">
    <source>
        <dbReference type="PROSITE" id="PS50011"/>
    </source>
</evidence>
<feature type="compositionally biased region" description="Low complexity" evidence="7">
    <location>
        <begin position="339"/>
        <end position="349"/>
    </location>
</feature>
<dbReference type="PANTHER" id="PTHR28678:SF1">
    <property type="entry name" value="CODANIN-1"/>
    <property type="match status" value="1"/>
</dbReference>
<dbReference type="GO" id="GO:0005524">
    <property type="term" value="F:ATP binding"/>
    <property type="evidence" value="ECO:0007669"/>
    <property type="project" value="UniProtKB-UniRule"/>
</dbReference>
<feature type="compositionally biased region" description="Low complexity" evidence="7">
    <location>
        <begin position="312"/>
        <end position="329"/>
    </location>
</feature>
<feature type="region of interest" description="Disordered" evidence="7">
    <location>
        <begin position="312"/>
        <end position="382"/>
    </location>
</feature>
<keyword evidence="3 6" id="KW-0547">Nucleotide-binding</keyword>
<dbReference type="Proteomes" id="UP000239899">
    <property type="component" value="Unassembled WGS sequence"/>
</dbReference>
<dbReference type="SMART" id="SM00220">
    <property type="entry name" value="S_TKc"/>
    <property type="match status" value="1"/>
</dbReference>
<dbReference type="Gene3D" id="1.10.510.10">
    <property type="entry name" value="Transferase(Phosphotransferase) domain 1"/>
    <property type="match status" value="1"/>
</dbReference>
<feature type="domain" description="Protein kinase" evidence="8">
    <location>
        <begin position="1810"/>
        <end position="2101"/>
    </location>
</feature>
<dbReference type="GO" id="GO:0004674">
    <property type="term" value="F:protein serine/threonine kinase activity"/>
    <property type="evidence" value="ECO:0007669"/>
    <property type="project" value="UniProtKB-KW"/>
</dbReference>
<dbReference type="InterPro" id="IPR017441">
    <property type="entry name" value="Protein_kinase_ATP_BS"/>
</dbReference>
<feature type="region of interest" description="Disordered" evidence="7">
    <location>
        <begin position="790"/>
        <end position="820"/>
    </location>
</feature>